<evidence type="ECO:0000256" key="4">
    <source>
        <dbReference type="ARBA" id="ARBA00022737"/>
    </source>
</evidence>
<sequence length="413" mass="47084">MIIKTFTVLSIVLLVSNLTNCCDLEELFSAREISLEAALNASDIAFRGFSTPVREQSSIITVYFDLVAIYKGEGLLIEWRKLNNYFRKINVTFLTRSGSSECLMLENEVPRDYIVFANFLDDEIRATSAARWDEEADLRVWRSLGWSQWSDWSACSVSCSSGIQQRTRHCLEAKCSGFNIQQRHCNLFGCNETVTPLSLKEGKFFHPSRDRWQPIPDRPTAWRLTPNSYIWIPASVLFPDEDGRNIPREFSLALTIRIPNVTLGTVFSLRSRSKQQTYLSLEVAGSDLKLIHAAETGTDVVRIPAGLDDAQWHQIAFSVRDESILDVFVDCEWSRTEILLAHTLDIPNDCDIIIGYLFTGDLEHLSIIKNAHSAKLQCSSTQVPIEDPDVRFTKDGFKLFTRKNIAKSRKHRY</sequence>
<reference evidence="8" key="1">
    <citation type="submission" date="2022-01" db="EMBL/GenBank/DDBJ databases">
        <authorList>
            <person name="King R."/>
        </authorList>
    </citation>
    <scope>NUCLEOTIDE SEQUENCE</scope>
</reference>
<dbReference type="PANTHER" id="PTHR22906:SF43">
    <property type="entry name" value="PROPERDIN"/>
    <property type="match status" value="1"/>
</dbReference>
<feature type="chain" id="PRO_5040282096" description="Thrombospondin-like N-terminal domain-containing protein" evidence="6">
    <location>
        <begin position="22"/>
        <end position="413"/>
    </location>
</feature>
<gene>
    <name evidence="8" type="ORF">CEUTPL_LOCUS10091</name>
</gene>
<proteinExistence type="predicted"/>
<feature type="domain" description="Thrombospondin-like N-terminal" evidence="7">
    <location>
        <begin position="196"/>
        <end position="371"/>
    </location>
</feature>
<keyword evidence="3 6" id="KW-0732">Signal</keyword>
<feature type="signal peptide" evidence="6">
    <location>
        <begin position="1"/>
        <end position="21"/>
    </location>
</feature>
<dbReference type="SMART" id="SM00210">
    <property type="entry name" value="TSPN"/>
    <property type="match status" value="1"/>
</dbReference>
<dbReference type="Gene3D" id="2.60.120.200">
    <property type="match status" value="1"/>
</dbReference>
<dbReference type="InterPro" id="IPR036383">
    <property type="entry name" value="TSP1_rpt_sf"/>
</dbReference>
<dbReference type="SMART" id="SM00209">
    <property type="entry name" value="TSP1"/>
    <property type="match status" value="1"/>
</dbReference>
<evidence type="ECO:0000259" key="7">
    <source>
        <dbReference type="SMART" id="SM00210"/>
    </source>
</evidence>
<keyword evidence="5" id="KW-1015">Disulfide bond</keyword>
<dbReference type="InterPro" id="IPR048287">
    <property type="entry name" value="TSPN-like_N"/>
</dbReference>
<dbReference type="Proteomes" id="UP001152799">
    <property type="component" value="Chromosome 5"/>
</dbReference>
<dbReference type="AlphaFoldDB" id="A0A9P0DIQ1"/>
<accession>A0A9P0DIQ1</accession>
<dbReference type="EMBL" id="OU892281">
    <property type="protein sequence ID" value="CAH1131527.1"/>
    <property type="molecule type" value="Genomic_DNA"/>
</dbReference>
<dbReference type="Pfam" id="PF02210">
    <property type="entry name" value="Laminin_G_2"/>
    <property type="match status" value="1"/>
</dbReference>
<evidence type="ECO:0000256" key="1">
    <source>
        <dbReference type="ARBA" id="ARBA00004613"/>
    </source>
</evidence>
<dbReference type="InterPro" id="IPR001791">
    <property type="entry name" value="Laminin_G"/>
</dbReference>
<evidence type="ECO:0000313" key="9">
    <source>
        <dbReference type="Proteomes" id="UP001152799"/>
    </source>
</evidence>
<dbReference type="Gene3D" id="2.20.100.10">
    <property type="entry name" value="Thrombospondin type-1 (TSP1) repeat"/>
    <property type="match status" value="1"/>
</dbReference>
<evidence type="ECO:0000256" key="6">
    <source>
        <dbReference type="SAM" id="SignalP"/>
    </source>
</evidence>
<evidence type="ECO:0000256" key="5">
    <source>
        <dbReference type="ARBA" id="ARBA00023157"/>
    </source>
</evidence>
<keyword evidence="2" id="KW-0964">Secreted</keyword>
<dbReference type="SUPFAM" id="SSF49899">
    <property type="entry name" value="Concanavalin A-like lectins/glucanases"/>
    <property type="match status" value="1"/>
</dbReference>
<name>A0A9P0DIQ1_9CUCU</name>
<protein>
    <recommendedName>
        <fullName evidence="7">Thrombospondin-like N-terminal domain-containing protein</fullName>
    </recommendedName>
</protein>
<dbReference type="Pfam" id="PF00090">
    <property type="entry name" value="TSP_1"/>
    <property type="match status" value="1"/>
</dbReference>
<dbReference type="InterPro" id="IPR000884">
    <property type="entry name" value="TSP1_rpt"/>
</dbReference>
<evidence type="ECO:0000313" key="8">
    <source>
        <dbReference type="EMBL" id="CAH1131527.1"/>
    </source>
</evidence>
<organism evidence="8 9">
    <name type="scientific">Ceutorhynchus assimilis</name>
    <name type="common">cabbage seed weevil</name>
    <dbReference type="NCBI Taxonomy" id="467358"/>
    <lineage>
        <taxon>Eukaryota</taxon>
        <taxon>Metazoa</taxon>
        <taxon>Ecdysozoa</taxon>
        <taxon>Arthropoda</taxon>
        <taxon>Hexapoda</taxon>
        <taxon>Insecta</taxon>
        <taxon>Pterygota</taxon>
        <taxon>Neoptera</taxon>
        <taxon>Endopterygota</taxon>
        <taxon>Coleoptera</taxon>
        <taxon>Polyphaga</taxon>
        <taxon>Cucujiformia</taxon>
        <taxon>Curculionidae</taxon>
        <taxon>Ceutorhynchinae</taxon>
        <taxon>Ceutorhynchus</taxon>
    </lineage>
</organism>
<keyword evidence="4" id="KW-0677">Repeat</keyword>
<dbReference type="PROSITE" id="PS50092">
    <property type="entry name" value="TSP1"/>
    <property type="match status" value="1"/>
</dbReference>
<dbReference type="SUPFAM" id="SSF82895">
    <property type="entry name" value="TSP-1 type 1 repeat"/>
    <property type="match status" value="1"/>
</dbReference>
<dbReference type="InterPro" id="IPR013320">
    <property type="entry name" value="ConA-like_dom_sf"/>
</dbReference>
<dbReference type="OrthoDB" id="5989160at2759"/>
<evidence type="ECO:0000256" key="3">
    <source>
        <dbReference type="ARBA" id="ARBA00022729"/>
    </source>
</evidence>
<dbReference type="InterPro" id="IPR052065">
    <property type="entry name" value="Compl_asym_regulator"/>
</dbReference>
<keyword evidence="9" id="KW-1185">Reference proteome</keyword>
<comment type="subcellular location">
    <subcellularLocation>
        <location evidence="1">Secreted</location>
    </subcellularLocation>
</comment>
<evidence type="ECO:0000256" key="2">
    <source>
        <dbReference type="ARBA" id="ARBA00022525"/>
    </source>
</evidence>
<dbReference type="PANTHER" id="PTHR22906">
    <property type="entry name" value="PROPERDIN"/>
    <property type="match status" value="1"/>
</dbReference>